<name>A0A1W5QE51_9STAP</name>
<feature type="transmembrane region" description="Helical" evidence="1">
    <location>
        <begin position="26"/>
        <end position="47"/>
    </location>
</feature>
<accession>A0A1W5QE51</accession>
<organism evidence="2">
    <name type="scientific">Staphylococcus arlettae</name>
    <dbReference type="NCBI Taxonomy" id="29378"/>
    <lineage>
        <taxon>Bacteria</taxon>
        <taxon>Bacillati</taxon>
        <taxon>Bacillota</taxon>
        <taxon>Bacilli</taxon>
        <taxon>Bacillales</taxon>
        <taxon>Staphylococcaceae</taxon>
        <taxon>Staphylococcus</taxon>
    </lineage>
</organism>
<dbReference type="AlphaFoldDB" id="A0A1W5QE51"/>
<evidence type="ECO:0000256" key="1">
    <source>
        <dbReference type="SAM" id="Phobius"/>
    </source>
</evidence>
<reference evidence="2" key="1">
    <citation type="journal article" date="2017" name="MSphere">
        <title>Novel beta-lactamase blaARL in Staphylococcus arlettae.</title>
        <authorList>
            <person name="Andreis S.N."/>
            <person name="Perreten V."/>
            <person name="Schwendener S."/>
        </authorList>
    </citation>
    <scope>NUCLEOTIDE SEQUENCE</scope>
    <source>
        <strain evidence="2">SAN1670</strain>
    </source>
</reference>
<sequence>MYFISFHSLSKHLYINGYRSIFSTNILIHLPFISKLCPFFALFLITVKVYNNK</sequence>
<keyword evidence="1" id="KW-0472">Membrane</keyword>
<keyword evidence="1" id="KW-0812">Transmembrane</keyword>
<protein>
    <submittedName>
        <fullName evidence="2">Uncharacterized protein</fullName>
    </submittedName>
</protein>
<keyword evidence="1" id="KW-1133">Transmembrane helix</keyword>
<evidence type="ECO:0000313" key="2">
    <source>
        <dbReference type="EMBL" id="APY23828.1"/>
    </source>
</evidence>
<proteinExistence type="predicted"/>
<dbReference type="EMBL" id="KY363215">
    <property type="protein sequence ID" value="APY23828.1"/>
    <property type="molecule type" value="Genomic_DNA"/>
</dbReference>